<name>A0A1H8JDC8_9FIRM</name>
<evidence type="ECO:0000256" key="4">
    <source>
        <dbReference type="ARBA" id="ARBA00022840"/>
    </source>
</evidence>
<dbReference type="GO" id="GO:0005524">
    <property type="term" value="F:ATP binding"/>
    <property type="evidence" value="ECO:0007669"/>
    <property type="project" value="UniProtKB-KW"/>
</dbReference>
<evidence type="ECO:0000256" key="3">
    <source>
        <dbReference type="ARBA" id="ARBA00022741"/>
    </source>
</evidence>
<dbReference type="OrthoDB" id="9774907at2"/>
<keyword evidence="3" id="KW-0547">Nucleotide-binding</keyword>
<dbReference type="Proteomes" id="UP000199512">
    <property type="component" value="Unassembled WGS sequence"/>
</dbReference>
<dbReference type="GO" id="GO:0006227">
    <property type="term" value="P:dUDP biosynthetic process"/>
    <property type="evidence" value="ECO:0007669"/>
    <property type="project" value="TreeGrafter"/>
</dbReference>
<dbReference type="GO" id="GO:0006233">
    <property type="term" value="P:dTDP biosynthetic process"/>
    <property type="evidence" value="ECO:0007669"/>
    <property type="project" value="TreeGrafter"/>
</dbReference>
<dbReference type="EMBL" id="FODF01000013">
    <property type="protein sequence ID" value="SEN78405.1"/>
    <property type="molecule type" value="Genomic_DNA"/>
</dbReference>
<dbReference type="STRING" id="215200.SAMN05216454_1133"/>
<feature type="domain" description="Thymidylate kinase-like" evidence="5">
    <location>
        <begin position="14"/>
        <end position="190"/>
    </location>
</feature>
<dbReference type="GO" id="GO:0004798">
    <property type="term" value="F:dTMP kinase activity"/>
    <property type="evidence" value="ECO:0007669"/>
    <property type="project" value="TreeGrafter"/>
</dbReference>
<dbReference type="GO" id="GO:0006235">
    <property type="term" value="P:dTTP biosynthetic process"/>
    <property type="evidence" value="ECO:0007669"/>
    <property type="project" value="TreeGrafter"/>
</dbReference>
<dbReference type="Gene3D" id="3.40.50.300">
    <property type="entry name" value="P-loop containing nucleotide triphosphate hydrolases"/>
    <property type="match status" value="1"/>
</dbReference>
<evidence type="ECO:0000256" key="2">
    <source>
        <dbReference type="ARBA" id="ARBA00017144"/>
    </source>
</evidence>
<accession>A0A1H8JDC8</accession>
<protein>
    <recommendedName>
        <fullName evidence="2">Thymidylate kinase</fullName>
    </recommendedName>
</protein>
<dbReference type="InterPro" id="IPR027417">
    <property type="entry name" value="P-loop_NTPase"/>
</dbReference>
<keyword evidence="7" id="KW-1185">Reference proteome</keyword>
<keyword evidence="6" id="KW-0808">Transferase</keyword>
<dbReference type="RefSeq" id="WP_091975883.1">
    <property type="nucleotide sequence ID" value="NZ_FODF01000013.1"/>
</dbReference>
<evidence type="ECO:0000313" key="6">
    <source>
        <dbReference type="EMBL" id="SEN78405.1"/>
    </source>
</evidence>
<dbReference type="AlphaFoldDB" id="A0A1H8JDC8"/>
<reference evidence="6 7" key="1">
    <citation type="submission" date="2016-10" db="EMBL/GenBank/DDBJ databases">
        <authorList>
            <person name="de Groot N.N."/>
        </authorList>
    </citation>
    <scope>NUCLEOTIDE SEQUENCE [LARGE SCALE GENOMIC DNA]</scope>
    <source>
        <strain evidence="6 7">Calf135</strain>
    </source>
</reference>
<dbReference type="PANTHER" id="PTHR10344">
    <property type="entry name" value="THYMIDYLATE KINASE"/>
    <property type="match status" value="1"/>
</dbReference>
<dbReference type="FunFam" id="3.40.50.300:FF:002288">
    <property type="entry name" value="Probable thymidylate kinase"/>
    <property type="match status" value="1"/>
</dbReference>
<dbReference type="SUPFAM" id="SSF52540">
    <property type="entry name" value="P-loop containing nucleoside triphosphate hydrolases"/>
    <property type="match status" value="1"/>
</dbReference>
<dbReference type="GO" id="GO:0005829">
    <property type="term" value="C:cytosol"/>
    <property type="evidence" value="ECO:0007669"/>
    <property type="project" value="TreeGrafter"/>
</dbReference>
<organism evidence="6 7">
    <name type="scientific">Peptostreptococcus russellii</name>
    <dbReference type="NCBI Taxonomy" id="215200"/>
    <lineage>
        <taxon>Bacteria</taxon>
        <taxon>Bacillati</taxon>
        <taxon>Bacillota</taxon>
        <taxon>Clostridia</taxon>
        <taxon>Peptostreptococcales</taxon>
        <taxon>Peptostreptococcaceae</taxon>
        <taxon>Peptostreptococcus</taxon>
    </lineage>
</organism>
<evidence type="ECO:0000256" key="1">
    <source>
        <dbReference type="ARBA" id="ARBA00009776"/>
    </source>
</evidence>
<dbReference type="InterPro" id="IPR039430">
    <property type="entry name" value="Thymidylate_kin-like_dom"/>
</dbReference>
<evidence type="ECO:0000313" key="7">
    <source>
        <dbReference type="Proteomes" id="UP000199512"/>
    </source>
</evidence>
<keyword evidence="6" id="KW-0418">Kinase</keyword>
<evidence type="ECO:0000259" key="5">
    <source>
        <dbReference type="Pfam" id="PF02223"/>
    </source>
</evidence>
<sequence length="238" mass="27793">MSSLKGRMFVIESGTDGSGKATQTKLLYDRLIKDGYNVRKVSYPNYDSDSSALVKMYLRGDFGKKADDVDAYIASTFYAADRYASYKTEWEDFYLSGGIIIADRYTTSNMVHQASKMDDLEEREKFLEWLDEYEYGLYGLPRASEVFFLDVPVRVSEELMKDRKNKITNEEEKDIHESDHSYLVKTYNNSKFVADKYNWNIINCIEEDKMQMRSAESIHEEIYNKVLKAINNERECEV</sequence>
<comment type="similarity">
    <text evidence="1">Belongs to the thymidylate kinase family.</text>
</comment>
<gene>
    <name evidence="6" type="ORF">SAMN05216454_1133</name>
</gene>
<keyword evidence="4" id="KW-0067">ATP-binding</keyword>
<dbReference type="Pfam" id="PF02223">
    <property type="entry name" value="Thymidylate_kin"/>
    <property type="match status" value="1"/>
</dbReference>
<proteinExistence type="inferred from homology"/>
<dbReference type="PANTHER" id="PTHR10344:SF4">
    <property type="entry name" value="UMP-CMP KINASE 2, MITOCHONDRIAL"/>
    <property type="match status" value="1"/>
</dbReference>